<evidence type="ECO:0000256" key="1">
    <source>
        <dbReference type="ARBA" id="ARBA00004245"/>
    </source>
</evidence>
<evidence type="ECO:0000256" key="8">
    <source>
        <dbReference type="SAM" id="MobiDB-lite"/>
    </source>
</evidence>
<sequence>MSHQTGINATSELKEFLARARGGAIRIMKIIIRNEELVLDSCREPAQSWDKDYDQFLLPLLTPQEPCYILYRLDSQNAQGYEWIFIAWSPDQSPDDLCFQGYLRHNSSCSSPAPLTAAEQELQRIKVTEVTMEFGLDKRAQTLQGLAFPLQEEAKRALITHFLQNKQYGSEKETIELVHTKPTETHELPYRIPTDSPRYHFFIFKHSHQGQLQEALVFIYSMPGYTCSIKERMLYSSCKNRLLDEVEKDYQLEVTKKMEIDSGDGLTEDFLYEEVHPMEHTLKQAFAKPRGPGGKRGNKRLIKGAGENGEEN</sequence>
<name>A0A3P8TNP1_AMPPE</name>
<dbReference type="GO" id="GO:0030016">
    <property type="term" value="C:myofibril"/>
    <property type="evidence" value="ECO:0007669"/>
    <property type="project" value="TreeGrafter"/>
</dbReference>
<evidence type="ECO:0000256" key="6">
    <source>
        <dbReference type="ARBA" id="ARBA00023203"/>
    </source>
</evidence>
<dbReference type="GO" id="GO:0051015">
    <property type="term" value="F:actin filament binding"/>
    <property type="evidence" value="ECO:0007669"/>
    <property type="project" value="TreeGrafter"/>
</dbReference>
<dbReference type="Proteomes" id="UP000265080">
    <property type="component" value="Chromosome 6"/>
</dbReference>
<dbReference type="GO" id="GO:0048471">
    <property type="term" value="C:perinuclear region of cytoplasm"/>
    <property type="evidence" value="ECO:0007669"/>
    <property type="project" value="UniProtKB-SubCell"/>
</dbReference>
<dbReference type="AlphaFoldDB" id="A0A3P8TNP1"/>
<dbReference type="GO" id="GO:0003785">
    <property type="term" value="F:actin monomer binding"/>
    <property type="evidence" value="ECO:0007669"/>
    <property type="project" value="TreeGrafter"/>
</dbReference>
<evidence type="ECO:0000313" key="11">
    <source>
        <dbReference type="Proteomes" id="UP000265080"/>
    </source>
</evidence>
<dbReference type="GO" id="GO:0030042">
    <property type="term" value="P:actin filament depolymerization"/>
    <property type="evidence" value="ECO:0007669"/>
    <property type="project" value="TreeGrafter"/>
</dbReference>
<dbReference type="SMART" id="SM00102">
    <property type="entry name" value="ADF"/>
    <property type="match status" value="2"/>
</dbReference>
<dbReference type="GO" id="GO:0010976">
    <property type="term" value="P:positive regulation of neuron projection development"/>
    <property type="evidence" value="ECO:0007669"/>
    <property type="project" value="TreeGrafter"/>
</dbReference>
<reference evidence="10" key="3">
    <citation type="submission" date="2025-09" db="UniProtKB">
        <authorList>
            <consortium name="Ensembl"/>
        </authorList>
    </citation>
    <scope>IDENTIFICATION</scope>
</reference>
<reference evidence="10" key="2">
    <citation type="submission" date="2025-08" db="UniProtKB">
        <authorList>
            <consortium name="Ensembl"/>
        </authorList>
    </citation>
    <scope>IDENTIFICATION</scope>
</reference>
<dbReference type="GeneTree" id="ENSGT00530000063868"/>
<dbReference type="SUPFAM" id="SSF55753">
    <property type="entry name" value="Actin depolymerizing proteins"/>
    <property type="match status" value="2"/>
</dbReference>
<dbReference type="PANTHER" id="PTHR13759">
    <property type="entry name" value="TWINFILIN"/>
    <property type="match status" value="1"/>
</dbReference>
<dbReference type="InterPro" id="IPR029006">
    <property type="entry name" value="ADF-H/Gelsolin-like_dom_sf"/>
</dbReference>
<dbReference type="GO" id="GO:0010591">
    <property type="term" value="P:regulation of lamellipodium assembly"/>
    <property type="evidence" value="ECO:0007669"/>
    <property type="project" value="TreeGrafter"/>
</dbReference>
<dbReference type="Gene3D" id="3.40.20.10">
    <property type="entry name" value="Severin"/>
    <property type="match status" value="2"/>
</dbReference>
<evidence type="ECO:0000313" key="10">
    <source>
        <dbReference type="Ensembl" id="ENSAPEP00000026599.1"/>
    </source>
</evidence>
<dbReference type="InterPro" id="IPR028458">
    <property type="entry name" value="Twinfilin"/>
</dbReference>
<evidence type="ECO:0000256" key="3">
    <source>
        <dbReference type="ARBA" id="ARBA00009557"/>
    </source>
</evidence>
<comment type="similarity">
    <text evidence="3">Belongs to the actin-binding proteins ADF family. Twinfilin subfamily.</text>
</comment>
<dbReference type="PANTHER" id="PTHR13759:SF9">
    <property type="entry name" value="TWINFILIN-2"/>
    <property type="match status" value="1"/>
</dbReference>
<feature type="region of interest" description="Disordered" evidence="8">
    <location>
        <begin position="286"/>
        <end position="312"/>
    </location>
</feature>
<dbReference type="CDD" id="cd11284">
    <property type="entry name" value="ADF_Twf-C_like"/>
    <property type="match status" value="1"/>
</dbReference>
<evidence type="ECO:0000256" key="7">
    <source>
        <dbReference type="ARBA" id="ARBA00023212"/>
    </source>
</evidence>
<proteinExistence type="inferred from homology"/>
<protein>
    <submittedName>
        <fullName evidence="10">Twinfilin actin-binding protein 2b</fullName>
    </submittedName>
</protein>
<feature type="domain" description="ADF-H" evidence="9">
    <location>
        <begin position="129"/>
        <end position="276"/>
    </location>
</feature>
<organism evidence="10 11">
    <name type="scientific">Amphiprion percula</name>
    <name type="common">Orange clownfish</name>
    <name type="synonym">Lutjanus percula</name>
    <dbReference type="NCBI Taxonomy" id="161767"/>
    <lineage>
        <taxon>Eukaryota</taxon>
        <taxon>Metazoa</taxon>
        <taxon>Chordata</taxon>
        <taxon>Craniata</taxon>
        <taxon>Vertebrata</taxon>
        <taxon>Euteleostomi</taxon>
        <taxon>Actinopterygii</taxon>
        <taxon>Neopterygii</taxon>
        <taxon>Teleostei</taxon>
        <taxon>Neoteleostei</taxon>
        <taxon>Acanthomorphata</taxon>
        <taxon>Ovalentaria</taxon>
        <taxon>Pomacentridae</taxon>
        <taxon>Amphiprion</taxon>
    </lineage>
</organism>
<keyword evidence="7" id="KW-0206">Cytoskeleton</keyword>
<comment type="subcellular location">
    <subcellularLocation>
        <location evidence="1">Cytoplasm</location>
        <location evidence="1">Cytoskeleton</location>
    </subcellularLocation>
    <subcellularLocation>
        <location evidence="2">Cytoplasm</location>
        <location evidence="2">Perinuclear region</location>
    </subcellularLocation>
</comment>
<dbReference type="PROSITE" id="PS51263">
    <property type="entry name" value="ADF_H"/>
    <property type="match status" value="1"/>
</dbReference>
<evidence type="ECO:0000256" key="5">
    <source>
        <dbReference type="ARBA" id="ARBA00022737"/>
    </source>
</evidence>
<keyword evidence="4" id="KW-0963">Cytoplasm</keyword>
<dbReference type="GO" id="GO:0051016">
    <property type="term" value="P:barbed-end actin filament capping"/>
    <property type="evidence" value="ECO:0007669"/>
    <property type="project" value="TreeGrafter"/>
</dbReference>
<reference evidence="10 11" key="1">
    <citation type="submission" date="2018-03" db="EMBL/GenBank/DDBJ databases">
        <title>Finding Nemo's genes: A chromosome-scale reference assembly of the genome of the orange clownfish Amphiprion percula.</title>
        <authorList>
            <person name="Lehmann R."/>
        </authorList>
    </citation>
    <scope>NUCLEOTIDE SEQUENCE</scope>
</reference>
<keyword evidence="5" id="KW-0677">Repeat</keyword>
<keyword evidence="11" id="KW-1185">Reference proteome</keyword>
<dbReference type="GO" id="GO:0005884">
    <property type="term" value="C:actin filament"/>
    <property type="evidence" value="ECO:0007669"/>
    <property type="project" value="TreeGrafter"/>
</dbReference>
<dbReference type="Ensembl" id="ENSAPET00000027310.1">
    <property type="protein sequence ID" value="ENSAPEP00000026599.1"/>
    <property type="gene ID" value="ENSAPEG00000018885.1"/>
</dbReference>
<evidence type="ECO:0000256" key="4">
    <source>
        <dbReference type="ARBA" id="ARBA00022490"/>
    </source>
</evidence>
<evidence type="ECO:0000259" key="9">
    <source>
        <dbReference type="PROSITE" id="PS51263"/>
    </source>
</evidence>
<dbReference type="FunFam" id="3.40.20.10:FF:000007">
    <property type="entry name" value="Twinfilin-1 isoform 1"/>
    <property type="match status" value="1"/>
</dbReference>
<dbReference type="InterPro" id="IPR002108">
    <property type="entry name" value="ADF-H"/>
</dbReference>
<dbReference type="CDD" id="cd11285">
    <property type="entry name" value="ADF_Twf-N_like"/>
    <property type="match status" value="1"/>
</dbReference>
<dbReference type="OMA" id="EFYNAHQ"/>
<dbReference type="Pfam" id="PF00241">
    <property type="entry name" value="Cofilin_ADF"/>
    <property type="match status" value="2"/>
</dbReference>
<accession>A0A3P8TNP1</accession>
<evidence type="ECO:0000256" key="2">
    <source>
        <dbReference type="ARBA" id="ARBA00004556"/>
    </source>
</evidence>
<keyword evidence="6" id="KW-0009">Actin-binding</keyword>
<dbReference type="STRING" id="161767.ENSAPEP00000026599"/>